<name>A0A7C4JLC7_STAMA</name>
<dbReference type="AlphaFoldDB" id="A0A7C4JLC7"/>
<dbReference type="HAMAP" id="MF_01112">
    <property type="entry name" value="UPF0201"/>
    <property type="match status" value="1"/>
</dbReference>
<gene>
    <name evidence="2" type="ORF">ENU20_02650</name>
</gene>
<dbReference type="PANTHER" id="PTHR39652">
    <property type="entry name" value="UPF0201 PROTEIN TK1335"/>
    <property type="match status" value="1"/>
</dbReference>
<organism evidence="2">
    <name type="scientific">Staphylothermus marinus</name>
    <dbReference type="NCBI Taxonomy" id="2280"/>
    <lineage>
        <taxon>Archaea</taxon>
        <taxon>Thermoproteota</taxon>
        <taxon>Thermoprotei</taxon>
        <taxon>Desulfurococcales</taxon>
        <taxon>Desulfurococcaceae</taxon>
        <taxon>Staphylothermus</taxon>
    </lineage>
</organism>
<evidence type="ECO:0000256" key="1">
    <source>
        <dbReference type="HAMAP-Rule" id="MF_01112"/>
    </source>
</evidence>
<dbReference type="Gene3D" id="3.30.1440.10">
    <property type="match status" value="1"/>
</dbReference>
<comment type="similarity">
    <text evidence="1">Belongs to the UPF0201 family.</text>
</comment>
<proteinExistence type="inferred from homology"/>
<dbReference type="PANTHER" id="PTHR39652:SF1">
    <property type="entry name" value="UPF0201 PROTEIN TK1335"/>
    <property type="match status" value="1"/>
</dbReference>
<accession>A0A7C4JLC7</accession>
<sequence>MVRVRVEAVVKPTEDLEKVKRAVMNVFDGELNVIDLGNGYYIVEGVSNDLKSISKLKQMIVSFSIGPATRSYMFRRIRGNTLEILLHKQALLIGKLSFIDSDKESPLGAIKIVIEAEDPGVVVNEIAPSS</sequence>
<dbReference type="InterPro" id="IPR022803">
    <property type="entry name" value="Ribosomal_uL5_dom_sf"/>
</dbReference>
<dbReference type="SUPFAM" id="SSF55282">
    <property type="entry name" value="RL5-like"/>
    <property type="match status" value="1"/>
</dbReference>
<dbReference type="EMBL" id="DTBP01000017">
    <property type="protein sequence ID" value="HGQ73959.1"/>
    <property type="molecule type" value="Genomic_DNA"/>
</dbReference>
<dbReference type="InterPro" id="IPR002739">
    <property type="entry name" value="PAB1135-like"/>
</dbReference>
<dbReference type="Pfam" id="PF01877">
    <property type="entry name" value="RNA_binding"/>
    <property type="match status" value="1"/>
</dbReference>
<evidence type="ECO:0000313" key="2">
    <source>
        <dbReference type="EMBL" id="HGQ73959.1"/>
    </source>
</evidence>
<comment type="caution">
    <text evidence="2">The sequence shown here is derived from an EMBL/GenBank/DDBJ whole genome shotgun (WGS) entry which is preliminary data.</text>
</comment>
<protein>
    <recommendedName>
        <fullName evidence="1">UPF0201 protein ENU20_02650</fullName>
    </recommendedName>
</protein>
<reference evidence="2" key="1">
    <citation type="journal article" date="2020" name="mSystems">
        <title>Genome- and Community-Level Interaction Insights into Carbon Utilization and Element Cycling Functions of Hydrothermarchaeota in Hydrothermal Sediment.</title>
        <authorList>
            <person name="Zhou Z."/>
            <person name="Liu Y."/>
            <person name="Xu W."/>
            <person name="Pan J."/>
            <person name="Luo Z.H."/>
            <person name="Li M."/>
        </authorList>
    </citation>
    <scope>NUCLEOTIDE SEQUENCE [LARGE SCALE GENOMIC DNA]</scope>
    <source>
        <strain evidence="2">SpSt-648</strain>
    </source>
</reference>